<dbReference type="PANTHER" id="PTHR30472:SF65">
    <property type="entry name" value="SIDEROPHORE TRANSPORT SYSTEM PERMEASE PROTEIN YFIZ-RELATED"/>
    <property type="match status" value="1"/>
</dbReference>
<keyword evidence="7 8" id="KW-0472">Membrane</keyword>
<comment type="caution">
    <text evidence="9">The sequence shown here is derived from an EMBL/GenBank/DDBJ whole genome shotgun (WGS) entry which is preliminary data.</text>
</comment>
<protein>
    <submittedName>
        <fullName evidence="9">Iron complex transport system permease protein</fullName>
    </submittedName>
</protein>
<evidence type="ECO:0000256" key="7">
    <source>
        <dbReference type="ARBA" id="ARBA00023136"/>
    </source>
</evidence>
<keyword evidence="5 8" id="KW-0812">Transmembrane</keyword>
<evidence type="ECO:0000256" key="8">
    <source>
        <dbReference type="SAM" id="Phobius"/>
    </source>
</evidence>
<dbReference type="GO" id="GO:0005886">
    <property type="term" value="C:plasma membrane"/>
    <property type="evidence" value="ECO:0007669"/>
    <property type="project" value="UniProtKB-SubCell"/>
</dbReference>
<dbReference type="InterPro" id="IPR000522">
    <property type="entry name" value="ABC_transptr_permease_BtuC"/>
</dbReference>
<evidence type="ECO:0000256" key="6">
    <source>
        <dbReference type="ARBA" id="ARBA00022989"/>
    </source>
</evidence>
<dbReference type="FunFam" id="1.10.3470.10:FF:000001">
    <property type="entry name" value="Vitamin B12 ABC transporter permease BtuC"/>
    <property type="match status" value="1"/>
</dbReference>
<proteinExistence type="inferred from homology"/>
<dbReference type="EMBL" id="PZZP01000001">
    <property type="protein sequence ID" value="PTM58478.1"/>
    <property type="molecule type" value="Genomic_DNA"/>
</dbReference>
<keyword evidence="3" id="KW-0813">Transport</keyword>
<dbReference type="GO" id="GO:0022857">
    <property type="term" value="F:transmembrane transporter activity"/>
    <property type="evidence" value="ECO:0007669"/>
    <property type="project" value="InterPro"/>
</dbReference>
<dbReference type="SUPFAM" id="SSF81345">
    <property type="entry name" value="ABC transporter involved in vitamin B12 uptake, BtuC"/>
    <property type="match status" value="1"/>
</dbReference>
<evidence type="ECO:0000256" key="1">
    <source>
        <dbReference type="ARBA" id="ARBA00004651"/>
    </source>
</evidence>
<comment type="subcellular location">
    <subcellularLocation>
        <location evidence="1">Cell membrane</location>
        <topology evidence="1">Multi-pass membrane protein</topology>
    </subcellularLocation>
</comment>
<name>A0A2T4Z9B3_9BACL</name>
<dbReference type="Proteomes" id="UP000241639">
    <property type="component" value="Unassembled WGS sequence"/>
</dbReference>
<feature type="transmembrane region" description="Helical" evidence="8">
    <location>
        <begin position="314"/>
        <end position="331"/>
    </location>
</feature>
<dbReference type="GO" id="GO:0033214">
    <property type="term" value="P:siderophore-iron import into cell"/>
    <property type="evidence" value="ECO:0007669"/>
    <property type="project" value="TreeGrafter"/>
</dbReference>
<accession>A0A2T4Z9B3</accession>
<dbReference type="PANTHER" id="PTHR30472">
    <property type="entry name" value="FERRIC ENTEROBACTIN TRANSPORT SYSTEM PERMEASE PROTEIN"/>
    <property type="match status" value="1"/>
</dbReference>
<gene>
    <name evidence="9" type="ORF">C8J48_1061</name>
</gene>
<feature type="transmembrane region" description="Helical" evidence="8">
    <location>
        <begin position="243"/>
        <end position="269"/>
    </location>
</feature>
<keyword evidence="10" id="KW-1185">Reference proteome</keyword>
<feature type="transmembrane region" description="Helical" evidence="8">
    <location>
        <begin position="97"/>
        <end position="116"/>
    </location>
</feature>
<evidence type="ECO:0000313" key="9">
    <source>
        <dbReference type="EMBL" id="PTM58478.1"/>
    </source>
</evidence>
<keyword evidence="4" id="KW-1003">Cell membrane</keyword>
<organism evidence="9 10">
    <name type="scientific">Desmospora activa DSM 45169</name>
    <dbReference type="NCBI Taxonomy" id="1121389"/>
    <lineage>
        <taxon>Bacteria</taxon>
        <taxon>Bacillati</taxon>
        <taxon>Bacillota</taxon>
        <taxon>Bacilli</taxon>
        <taxon>Bacillales</taxon>
        <taxon>Thermoactinomycetaceae</taxon>
        <taxon>Desmospora</taxon>
    </lineage>
</organism>
<keyword evidence="6 8" id="KW-1133">Transmembrane helix</keyword>
<feature type="transmembrane region" description="Helical" evidence="8">
    <location>
        <begin position="199"/>
        <end position="217"/>
    </location>
</feature>
<dbReference type="Pfam" id="PF01032">
    <property type="entry name" value="FecCD"/>
    <property type="match status" value="1"/>
</dbReference>
<dbReference type="Gene3D" id="1.10.3470.10">
    <property type="entry name" value="ABC transporter involved in vitamin B12 uptake, BtuC"/>
    <property type="match status" value="1"/>
</dbReference>
<reference evidence="9 10" key="1">
    <citation type="submission" date="2018-04" db="EMBL/GenBank/DDBJ databases">
        <title>Genomic Encyclopedia of Archaeal and Bacterial Type Strains, Phase II (KMG-II): from individual species to whole genera.</title>
        <authorList>
            <person name="Goeker M."/>
        </authorList>
    </citation>
    <scope>NUCLEOTIDE SEQUENCE [LARGE SCALE GENOMIC DNA]</scope>
    <source>
        <strain evidence="9 10">DSM 45169</strain>
    </source>
</reference>
<evidence type="ECO:0000313" key="10">
    <source>
        <dbReference type="Proteomes" id="UP000241639"/>
    </source>
</evidence>
<feature type="transmembrane region" description="Helical" evidence="8">
    <location>
        <begin position="122"/>
        <end position="143"/>
    </location>
</feature>
<evidence type="ECO:0000256" key="3">
    <source>
        <dbReference type="ARBA" id="ARBA00022448"/>
    </source>
</evidence>
<comment type="similarity">
    <text evidence="2">Belongs to the binding-protein-dependent transport system permease family. FecCD subfamily.</text>
</comment>
<evidence type="ECO:0000256" key="4">
    <source>
        <dbReference type="ARBA" id="ARBA00022475"/>
    </source>
</evidence>
<evidence type="ECO:0000256" key="5">
    <source>
        <dbReference type="ARBA" id="ARBA00022692"/>
    </source>
</evidence>
<dbReference type="InterPro" id="IPR037294">
    <property type="entry name" value="ABC_BtuC-like"/>
</dbReference>
<dbReference type="CDD" id="cd06550">
    <property type="entry name" value="TM_ABC_iron-siderophores_like"/>
    <property type="match status" value="1"/>
</dbReference>
<feature type="transmembrane region" description="Helical" evidence="8">
    <location>
        <begin position="69"/>
        <end position="85"/>
    </location>
</feature>
<evidence type="ECO:0000256" key="2">
    <source>
        <dbReference type="ARBA" id="ARBA00007935"/>
    </source>
</evidence>
<feature type="transmembrane region" description="Helical" evidence="8">
    <location>
        <begin position="155"/>
        <end position="179"/>
    </location>
</feature>
<feature type="transmembrane region" description="Helical" evidence="8">
    <location>
        <begin position="12"/>
        <end position="37"/>
    </location>
</feature>
<sequence length="338" mass="35616">MRSFMSQPRSIPFVYKLILMFVLFIASFIAAMVFGAADTEINEIWLALTSDVTTDTTTMIREIRLPREVAAIFVGAALAVSGAIMQGLTRNPLADPGLLGLTSGANAALAISLVLIPSANDFVIMIACLIGAAVGTLMALGISAMQKGGFSPFRLVLAGAAVSAFLHAIAEGVGIYFKISKDVSMWTAGGLIGTSWDQVQVIVPFIMIGIAISLLLARQLTILSLNQDLAVGLGQRTTRVKGILFIVIILLAGAAVALVGNMVFIGLMIPHIVRAVVGTDYRLILPMSALLGASFMLLADTLGRTIHAPFETPVAAIVAMIGFPFFLLIVHKGGRAFS</sequence>
<feature type="transmembrane region" description="Helical" evidence="8">
    <location>
        <begin position="281"/>
        <end position="302"/>
    </location>
</feature>
<dbReference type="AlphaFoldDB" id="A0A2T4Z9B3"/>